<dbReference type="KEGG" id="kbs:EPA93_45255"/>
<keyword evidence="2" id="KW-1185">Reference proteome</keyword>
<sequence length="292" mass="33317">MPMVSLVTSVTPSCYPLSESMVHFLAEERQIPSTFTIPFDLDVSHPSSLEHINELRLGFIQRWWSPLIREIADLRIEAEKPLRSALEGHEKLTTKEFVDILYQKTPLVEKRAKVSGMTVSRWRGRGFIRTAEENDEHIAVETALAVLMMRLADTRHQKGWLPPGSHTCEPYMYVWQQNGPGQPVLPCGLPLHPSIPPHAFLFTPFRFLGVLYPDHWFAFGDLGSVRFAGTIQKEKHLLWNLTEEEIRLWDPTIEPLGRGILDTFALQARDNLANLVLLKLATQAFAHHIAPF</sequence>
<gene>
    <name evidence="1" type="ORF">EPA93_45255</name>
</gene>
<evidence type="ECO:0000313" key="2">
    <source>
        <dbReference type="Proteomes" id="UP000290365"/>
    </source>
</evidence>
<dbReference type="RefSeq" id="WP_129893863.1">
    <property type="nucleotide sequence ID" value="NZ_CP035758.1"/>
</dbReference>
<evidence type="ECO:0000313" key="1">
    <source>
        <dbReference type="EMBL" id="QBD82794.1"/>
    </source>
</evidence>
<dbReference type="EMBL" id="CP035758">
    <property type="protein sequence ID" value="QBD82794.1"/>
    <property type="molecule type" value="Genomic_DNA"/>
</dbReference>
<proteinExistence type="predicted"/>
<organism evidence="1 2">
    <name type="scientific">Ktedonosporobacter rubrisoli</name>
    <dbReference type="NCBI Taxonomy" id="2509675"/>
    <lineage>
        <taxon>Bacteria</taxon>
        <taxon>Bacillati</taxon>
        <taxon>Chloroflexota</taxon>
        <taxon>Ktedonobacteria</taxon>
        <taxon>Ktedonobacterales</taxon>
        <taxon>Ktedonosporobacteraceae</taxon>
        <taxon>Ktedonosporobacter</taxon>
    </lineage>
</organism>
<accession>A0A4P6K3R2</accession>
<reference evidence="1 2" key="1">
    <citation type="submission" date="2019-01" db="EMBL/GenBank/DDBJ databases">
        <title>Ktedonosporobacter rubrisoli SCAWS-G2.</title>
        <authorList>
            <person name="Huang Y."/>
            <person name="Yan B."/>
        </authorList>
    </citation>
    <scope>NUCLEOTIDE SEQUENCE [LARGE SCALE GENOMIC DNA]</scope>
    <source>
        <strain evidence="1 2">SCAWS-G2</strain>
    </source>
</reference>
<dbReference type="Proteomes" id="UP000290365">
    <property type="component" value="Chromosome"/>
</dbReference>
<name>A0A4P6K3R2_KTERU</name>
<protein>
    <submittedName>
        <fullName evidence="1">Uncharacterized protein</fullName>
    </submittedName>
</protein>
<dbReference type="AlphaFoldDB" id="A0A4P6K3R2"/>